<comment type="caution">
    <text evidence="8">The sequence shown here is derived from an EMBL/GenBank/DDBJ whole genome shotgun (WGS) entry which is preliminary data.</text>
</comment>
<dbReference type="Proteomes" id="UP001174934">
    <property type="component" value="Unassembled WGS sequence"/>
</dbReference>
<organism evidence="8 9">
    <name type="scientific">Bombardia bombarda</name>
    <dbReference type="NCBI Taxonomy" id="252184"/>
    <lineage>
        <taxon>Eukaryota</taxon>
        <taxon>Fungi</taxon>
        <taxon>Dikarya</taxon>
        <taxon>Ascomycota</taxon>
        <taxon>Pezizomycotina</taxon>
        <taxon>Sordariomycetes</taxon>
        <taxon>Sordariomycetidae</taxon>
        <taxon>Sordariales</taxon>
        <taxon>Lasiosphaeriaceae</taxon>
        <taxon>Bombardia</taxon>
    </lineage>
</organism>
<feature type="transmembrane region" description="Helical" evidence="6">
    <location>
        <begin position="59"/>
        <end position="81"/>
    </location>
</feature>
<dbReference type="AlphaFoldDB" id="A0AA39WH92"/>
<evidence type="ECO:0000256" key="3">
    <source>
        <dbReference type="ARBA" id="ARBA00022989"/>
    </source>
</evidence>
<evidence type="ECO:0000256" key="6">
    <source>
        <dbReference type="SAM" id="Phobius"/>
    </source>
</evidence>
<feature type="transmembrane region" description="Helical" evidence="6">
    <location>
        <begin position="22"/>
        <end position="47"/>
    </location>
</feature>
<evidence type="ECO:0000256" key="1">
    <source>
        <dbReference type="ARBA" id="ARBA00004370"/>
    </source>
</evidence>
<gene>
    <name evidence="8" type="ORF">B0T17DRAFT_511140</name>
</gene>
<feature type="domain" description="TMEM205-like" evidence="7">
    <location>
        <begin position="23"/>
        <end position="122"/>
    </location>
</feature>
<comment type="subcellular location">
    <subcellularLocation>
        <location evidence="1">Membrane</location>
    </subcellularLocation>
</comment>
<dbReference type="InterPro" id="IPR025423">
    <property type="entry name" value="TMEM205-like"/>
</dbReference>
<accession>A0AA39WH92</accession>
<dbReference type="PANTHER" id="PTHR23241">
    <property type="entry name" value="LATE EMBRYOGENESIS ABUNDANT PLANTS LEA-RELATED"/>
    <property type="match status" value="1"/>
</dbReference>
<evidence type="ECO:0000313" key="9">
    <source>
        <dbReference type="Proteomes" id="UP001174934"/>
    </source>
</evidence>
<keyword evidence="2 6" id="KW-0812">Transmembrane</keyword>
<name>A0AA39WH92_9PEZI</name>
<keyword evidence="3 6" id="KW-1133">Transmembrane helix</keyword>
<dbReference type="GO" id="GO:0016020">
    <property type="term" value="C:membrane"/>
    <property type="evidence" value="ECO:0007669"/>
    <property type="project" value="UniProtKB-SubCell"/>
</dbReference>
<dbReference type="InterPro" id="IPR053009">
    <property type="entry name" value="Xanthocillin_Biosynth-Assoc"/>
</dbReference>
<evidence type="ECO:0000256" key="2">
    <source>
        <dbReference type="ARBA" id="ARBA00022692"/>
    </source>
</evidence>
<evidence type="ECO:0000259" key="7">
    <source>
        <dbReference type="Pfam" id="PF13664"/>
    </source>
</evidence>
<sequence>MGLADILGTIWPQIANLAPYHLLIYSTLLGTELYQTFVVTKICFTALPRPAFIALQKRLFPVYFQAQSTLLVLAAVTFPPGGVASLARGGKSGWVPFVVAGVTAGLNLLVYGPRTRKVMLERAGFLETRDGVRRSRGNGDGDGDGEGGGGRLGEQGAEMQKLNRAFSTTHAMSIHLNLISVVAMVFYGWRLALRLDVSS</sequence>
<proteinExistence type="predicted"/>
<feature type="region of interest" description="Disordered" evidence="5">
    <location>
        <begin position="131"/>
        <end position="154"/>
    </location>
</feature>
<evidence type="ECO:0000313" key="8">
    <source>
        <dbReference type="EMBL" id="KAK0615369.1"/>
    </source>
</evidence>
<evidence type="ECO:0000256" key="5">
    <source>
        <dbReference type="SAM" id="MobiDB-lite"/>
    </source>
</evidence>
<feature type="transmembrane region" description="Helical" evidence="6">
    <location>
        <begin position="169"/>
        <end position="189"/>
    </location>
</feature>
<dbReference type="PANTHER" id="PTHR23241:SF102">
    <property type="entry name" value="LD23009P"/>
    <property type="match status" value="1"/>
</dbReference>
<keyword evidence="4 6" id="KW-0472">Membrane</keyword>
<keyword evidence="9" id="KW-1185">Reference proteome</keyword>
<dbReference type="Pfam" id="PF13664">
    <property type="entry name" value="DUF4149"/>
    <property type="match status" value="1"/>
</dbReference>
<protein>
    <recommendedName>
        <fullName evidence="7">TMEM205-like domain-containing protein</fullName>
    </recommendedName>
</protein>
<dbReference type="EMBL" id="JAULSR010000007">
    <property type="protein sequence ID" value="KAK0615369.1"/>
    <property type="molecule type" value="Genomic_DNA"/>
</dbReference>
<feature type="transmembrane region" description="Helical" evidence="6">
    <location>
        <begin position="93"/>
        <end position="112"/>
    </location>
</feature>
<evidence type="ECO:0000256" key="4">
    <source>
        <dbReference type="ARBA" id="ARBA00023136"/>
    </source>
</evidence>
<reference evidence="8" key="1">
    <citation type="submission" date="2023-06" db="EMBL/GenBank/DDBJ databases">
        <title>Genome-scale phylogeny and comparative genomics of the fungal order Sordariales.</title>
        <authorList>
            <consortium name="Lawrence Berkeley National Laboratory"/>
            <person name="Hensen N."/>
            <person name="Bonometti L."/>
            <person name="Westerberg I."/>
            <person name="Brannstrom I.O."/>
            <person name="Guillou S."/>
            <person name="Cros-Aarteil S."/>
            <person name="Calhoun S."/>
            <person name="Haridas S."/>
            <person name="Kuo A."/>
            <person name="Mondo S."/>
            <person name="Pangilinan J."/>
            <person name="Riley R."/>
            <person name="LaButti K."/>
            <person name="Andreopoulos B."/>
            <person name="Lipzen A."/>
            <person name="Chen C."/>
            <person name="Yanf M."/>
            <person name="Daum C."/>
            <person name="Ng V."/>
            <person name="Clum A."/>
            <person name="Steindorff A."/>
            <person name="Ohm R."/>
            <person name="Martin F."/>
            <person name="Silar P."/>
            <person name="Natvig D."/>
            <person name="Lalanne C."/>
            <person name="Gautier V."/>
            <person name="Ament-velasquez S.L."/>
            <person name="Kruys A."/>
            <person name="Hutchinson M.I."/>
            <person name="Powell A.J."/>
            <person name="Barry K."/>
            <person name="Miller A.N."/>
            <person name="Grigoriev I.V."/>
            <person name="Debuchy R."/>
            <person name="Gladieux P."/>
            <person name="Thoren M.H."/>
            <person name="Johannesson H."/>
        </authorList>
    </citation>
    <scope>NUCLEOTIDE SEQUENCE</scope>
    <source>
        <strain evidence="8">SMH3391-2</strain>
    </source>
</reference>